<organism evidence="4 5">
    <name type="scientific">Patiria miniata</name>
    <name type="common">Bat star</name>
    <name type="synonym">Asterina miniata</name>
    <dbReference type="NCBI Taxonomy" id="46514"/>
    <lineage>
        <taxon>Eukaryota</taxon>
        <taxon>Metazoa</taxon>
        <taxon>Echinodermata</taxon>
        <taxon>Eleutherozoa</taxon>
        <taxon>Asterozoa</taxon>
        <taxon>Asteroidea</taxon>
        <taxon>Valvatacea</taxon>
        <taxon>Valvatida</taxon>
        <taxon>Asterinidae</taxon>
        <taxon>Patiria</taxon>
    </lineage>
</organism>
<feature type="region of interest" description="Disordered" evidence="1">
    <location>
        <begin position="869"/>
        <end position="913"/>
    </location>
</feature>
<sequence length="913" mass="96304">MWHQEHAVGASTKRTLHAAIVPERCFLPGRSGLRPACRARRAAMAYLYCLTTSPDLRVIFTVFILTFNLMGVVRSSASGRGREFIFAFPTHLYQPSLATSSTDRARLTLSITPFEERPTDVNVTVVSSNWSRVLKLPAQLGGMTVELPFESQAVGSGLQNNTVLVTASEDVTVLALSDNGKSTGGFLVRSAGTLGTDYFVVSYTPIVGEWSLFTVSAAEDDTVVHIQLKAPLVFDNAPYGREDLQISLNRFQTAQFQSSLDLTGTRVRANRPISVVSGSSGSNIPAEFGSAGYVVEHLPPVGAWGTVYALAPFPGRRSGYRCVVIAGCAMTMIRGFGDRAVLASAGDSFEWDAGDHVAVITSSTPVLVAQFSKGTEADEHVGVESGVGGPAMLIIQPIDLLVSGSGALLSTPALPPDAYHHISVTAPCKDTDGITLNGSPLVPDQKYEYDELDGFCTVQKTLQSDESSPIISVQHPAPSGVPLAVSVVVHGAGFKGAYAVSANLGAEVSPCEATSSDGCCFLEENSQLVSSLSYDEEGSMHSSDYELYNSIPGVVVALKAVVEGTTVQPSQDLTTMANTPKPTVTNGFLVTPFQTTNENPTETENVTEELDNLHSTAAESNSVSDTEVSSRPAETSTDSLNQQTGTSSVTTTRQAISTNSTPGGSTKTLVYSSASATTNQIISTTEPKTVASTDQPEVTNGSASTGLPIITSTWIDSTQSPTEADMSTTLSTSVADRPTLSTSVVDRPTLSTSPAGAPTSTSLRPSSNITLSTWLAATLSTTVTRTVKEQTTEPVVDTTCSTCQRPFRILLYGGVAMATLLLLCMLICLVKIIRARRSAKTAHMKRNSRWVAFPASLSLDELHLGRMNLKASAGGDGPTTPPPTTTPTGTDEVKLGTGENVGVSSGTFKDESE</sequence>
<evidence type="ECO:0000259" key="3">
    <source>
        <dbReference type="Pfam" id="PF17517"/>
    </source>
</evidence>
<proteinExistence type="predicted"/>
<evidence type="ECO:0000313" key="5">
    <source>
        <dbReference type="Proteomes" id="UP000887568"/>
    </source>
</evidence>
<feature type="compositionally biased region" description="Polar residues" evidence="1">
    <location>
        <begin position="717"/>
        <end position="744"/>
    </location>
</feature>
<dbReference type="InterPro" id="IPR035234">
    <property type="entry name" value="IgGFc-bd_N"/>
</dbReference>
<dbReference type="PANTHER" id="PTHR46534:SF1">
    <property type="entry name" value="IGGFC-BINDING PROTEIN N-TERMINAL DOMAIN-CONTAINING PROTEIN"/>
    <property type="match status" value="1"/>
</dbReference>
<name>A0A914BSN0_PATMI</name>
<dbReference type="OMA" id="TAIMPTT"/>
<feature type="domain" description="IgGFc-binding protein N-terminal" evidence="3">
    <location>
        <begin position="187"/>
        <end position="463"/>
    </location>
</feature>
<dbReference type="GeneID" id="119746363"/>
<feature type="region of interest" description="Disordered" evidence="1">
    <location>
        <begin position="684"/>
        <end position="705"/>
    </location>
</feature>
<protein>
    <recommendedName>
        <fullName evidence="3">IgGFc-binding protein N-terminal domain-containing protein</fullName>
    </recommendedName>
</protein>
<dbReference type="OrthoDB" id="6236007at2759"/>
<keyword evidence="5" id="KW-1185">Reference proteome</keyword>
<keyword evidence="2" id="KW-1133">Transmembrane helix</keyword>
<keyword evidence="2" id="KW-0812">Transmembrane</keyword>
<dbReference type="Pfam" id="PF17517">
    <property type="entry name" value="IgGFc_binding"/>
    <property type="match status" value="1"/>
</dbReference>
<evidence type="ECO:0000313" key="4">
    <source>
        <dbReference type="EnsemblMetazoa" id="XP_038079189.1"/>
    </source>
</evidence>
<evidence type="ECO:0000256" key="2">
    <source>
        <dbReference type="SAM" id="Phobius"/>
    </source>
</evidence>
<dbReference type="AlphaFoldDB" id="A0A914BSN0"/>
<accession>A0A914BSN0</accession>
<feature type="region of interest" description="Disordered" evidence="1">
    <location>
        <begin position="717"/>
        <end position="765"/>
    </location>
</feature>
<feature type="compositionally biased region" description="Low complexity" evidence="1">
    <location>
        <begin position="748"/>
        <end position="763"/>
    </location>
</feature>
<feature type="region of interest" description="Disordered" evidence="1">
    <location>
        <begin position="615"/>
        <end position="668"/>
    </location>
</feature>
<dbReference type="PANTHER" id="PTHR46534">
    <property type="entry name" value="IGGFC_BINDING DOMAIN-CONTAINING PROTEIN"/>
    <property type="match status" value="1"/>
</dbReference>
<dbReference type="Proteomes" id="UP000887568">
    <property type="component" value="Unplaced"/>
</dbReference>
<evidence type="ECO:0000256" key="1">
    <source>
        <dbReference type="SAM" id="MobiDB-lite"/>
    </source>
</evidence>
<dbReference type="RefSeq" id="XP_038079189.1">
    <property type="nucleotide sequence ID" value="XM_038223261.1"/>
</dbReference>
<reference evidence="4" key="1">
    <citation type="submission" date="2022-11" db="UniProtKB">
        <authorList>
            <consortium name="EnsemblMetazoa"/>
        </authorList>
    </citation>
    <scope>IDENTIFICATION</scope>
</reference>
<feature type="transmembrane region" description="Helical" evidence="2">
    <location>
        <begin position="809"/>
        <end position="830"/>
    </location>
</feature>
<keyword evidence="2" id="KW-0472">Membrane</keyword>
<dbReference type="EnsemblMetazoa" id="XM_038223261.1">
    <property type="protein sequence ID" value="XP_038079189.1"/>
    <property type="gene ID" value="LOC119746363"/>
</dbReference>